<reference evidence="1" key="1">
    <citation type="submission" date="2020-06" db="EMBL/GenBank/DDBJ databases">
        <authorList>
            <person name="Li T."/>
            <person name="Hu X."/>
            <person name="Zhang T."/>
            <person name="Song X."/>
            <person name="Zhang H."/>
            <person name="Dai N."/>
            <person name="Sheng W."/>
            <person name="Hou X."/>
            <person name="Wei L."/>
        </authorList>
    </citation>
    <scope>NUCLEOTIDE SEQUENCE</scope>
    <source>
        <strain evidence="1">3651</strain>
        <tissue evidence="1">Leaf</tissue>
    </source>
</reference>
<organism evidence="1 2">
    <name type="scientific">Sesamum alatum</name>
    <dbReference type="NCBI Taxonomy" id="300844"/>
    <lineage>
        <taxon>Eukaryota</taxon>
        <taxon>Viridiplantae</taxon>
        <taxon>Streptophyta</taxon>
        <taxon>Embryophyta</taxon>
        <taxon>Tracheophyta</taxon>
        <taxon>Spermatophyta</taxon>
        <taxon>Magnoliopsida</taxon>
        <taxon>eudicotyledons</taxon>
        <taxon>Gunneridae</taxon>
        <taxon>Pentapetalae</taxon>
        <taxon>asterids</taxon>
        <taxon>lamiids</taxon>
        <taxon>Lamiales</taxon>
        <taxon>Pedaliaceae</taxon>
        <taxon>Sesamum</taxon>
    </lineage>
</organism>
<keyword evidence="2" id="KW-1185">Reference proteome</keyword>
<comment type="caution">
    <text evidence="1">The sequence shown here is derived from an EMBL/GenBank/DDBJ whole genome shotgun (WGS) entry which is preliminary data.</text>
</comment>
<dbReference type="AlphaFoldDB" id="A0AAE1YE36"/>
<dbReference type="Proteomes" id="UP001293254">
    <property type="component" value="Unassembled WGS sequence"/>
</dbReference>
<sequence>MEGEKLIPDWAISSQSLVLKSLLGQDYWELYRCFLLPHDQAVLVPTAHTRAEEHHAHALTQAMAFGHNLSLKCTYWGKEKFSADTKLAQSEASRLVAEEKIKQLETKLEDQAFRSQVKLKTAMAVAMESGKTESFTVGRAAGKEGGLIAGREAYLSSTKHQKLISDTRLEGDPDFLLSPSFQVAIETKASNFLDQGFERCKSQVQKLKGFS</sequence>
<reference evidence="1" key="2">
    <citation type="journal article" date="2024" name="Plant">
        <title>Genomic evolution and insights into agronomic trait innovations of Sesamum species.</title>
        <authorList>
            <person name="Miao H."/>
            <person name="Wang L."/>
            <person name="Qu L."/>
            <person name="Liu H."/>
            <person name="Sun Y."/>
            <person name="Le M."/>
            <person name="Wang Q."/>
            <person name="Wei S."/>
            <person name="Zheng Y."/>
            <person name="Lin W."/>
            <person name="Duan Y."/>
            <person name="Cao H."/>
            <person name="Xiong S."/>
            <person name="Wang X."/>
            <person name="Wei L."/>
            <person name="Li C."/>
            <person name="Ma Q."/>
            <person name="Ju M."/>
            <person name="Zhao R."/>
            <person name="Li G."/>
            <person name="Mu C."/>
            <person name="Tian Q."/>
            <person name="Mei H."/>
            <person name="Zhang T."/>
            <person name="Gao T."/>
            <person name="Zhang H."/>
        </authorList>
    </citation>
    <scope>NUCLEOTIDE SEQUENCE</scope>
    <source>
        <strain evidence="1">3651</strain>
    </source>
</reference>
<dbReference type="EMBL" id="JACGWO010000004">
    <property type="protein sequence ID" value="KAK4428408.1"/>
    <property type="molecule type" value="Genomic_DNA"/>
</dbReference>
<name>A0AAE1YE36_9LAMI</name>
<evidence type="ECO:0000313" key="2">
    <source>
        <dbReference type="Proteomes" id="UP001293254"/>
    </source>
</evidence>
<accession>A0AAE1YE36</accession>
<gene>
    <name evidence="1" type="ORF">Salat_1140400</name>
</gene>
<evidence type="ECO:0000313" key="1">
    <source>
        <dbReference type="EMBL" id="KAK4428408.1"/>
    </source>
</evidence>
<protein>
    <submittedName>
        <fullName evidence="1">Uncharacterized protein</fullName>
    </submittedName>
</protein>
<proteinExistence type="predicted"/>